<dbReference type="CDD" id="cd07012">
    <property type="entry name" value="PBP2_Bug_TTT"/>
    <property type="match status" value="1"/>
</dbReference>
<dbReference type="SUPFAM" id="SSF53850">
    <property type="entry name" value="Periplasmic binding protein-like II"/>
    <property type="match status" value="1"/>
</dbReference>
<dbReference type="InterPro" id="IPR042100">
    <property type="entry name" value="Bug_dom1"/>
</dbReference>
<gene>
    <name evidence="3" type="ORF">GTW58_11835</name>
</gene>
<evidence type="ECO:0000256" key="1">
    <source>
        <dbReference type="ARBA" id="ARBA00006987"/>
    </source>
</evidence>
<comment type="caution">
    <text evidence="3">The sequence shown here is derived from an EMBL/GenBank/DDBJ whole genome shotgun (WGS) entry which is preliminary data.</text>
</comment>
<evidence type="ECO:0000256" key="2">
    <source>
        <dbReference type="SAM" id="SignalP"/>
    </source>
</evidence>
<feature type="signal peptide" evidence="2">
    <location>
        <begin position="1"/>
        <end position="22"/>
    </location>
</feature>
<proteinExistence type="inferred from homology"/>
<comment type="similarity">
    <text evidence="1">Belongs to the UPF0065 (bug) family.</text>
</comment>
<evidence type="ECO:0000313" key="4">
    <source>
        <dbReference type="Proteomes" id="UP000521379"/>
    </source>
</evidence>
<feature type="chain" id="PRO_5032749324" evidence="2">
    <location>
        <begin position="23"/>
        <end position="320"/>
    </location>
</feature>
<reference evidence="3 4" key="1">
    <citation type="submission" date="2020-02" db="EMBL/GenBank/DDBJ databases">
        <authorList>
            <person name="Sun Q."/>
        </authorList>
    </citation>
    <scope>NUCLEOTIDE SEQUENCE [LARGE SCALE GENOMIC DNA]</scope>
    <source>
        <strain evidence="3 4">YIM 13062</strain>
    </source>
</reference>
<keyword evidence="4" id="KW-1185">Reference proteome</keyword>
<dbReference type="Pfam" id="PF03401">
    <property type="entry name" value="TctC"/>
    <property type="match status" value="1"/>
</dbReference>
<organism evidence="3 4">
    <name type="scientific">Kocuria subflava</name>
    <dbReference type="NCBI Taxonomy" id="1736139"/>
    <lineage>
        <taxon>Bacteria</taxon>
        <taxon>Bacillati</taxon>
        <taxon>Actinomycetota</taxon>
        <taxon>Actinomycetes</taxon>
        <taxon>Micrococcales</taxon>
        <taxon>Micrococcaceae</taxon>
        <taxon>Kocuria</taxon>
    </lineage>
</organism>
<dbReference type="InterPro" id="IPR005064">
    <property type="entry name" value="BUG"/>
</dbReference>
<dbReference type="EMBL" id="JAAVUN010000033">
    <property type="protein sequence ID" value="NKE10604.1"/>
    <property type="molecule type" value="Genomic_DNA"/>
</dbReference>
<accession>A0A846TYA6</accession>
<name>A0A846TYA6_9MICC</name>
<dbReference type="AlphaFoldDB" id="A0A846TYA6"/>
<keyword evidence="2" id="KW-0732">Signal</keyword>
<dbReference type="PANTHER" id="PTHR42928">
    <property type="entry name" value="TRICARBOXYLATE-BINDING PROTEIN"/>
    <property type="match status" value="1"/>
</dbReference>
<dbReference type="Proteomes" id="UP000521379">
    <property type="component" value="Unassembled WGS sequence"/>
</dbReference>
<dbReference type="Gene3D" id="3.40.190.10">
    <property type="entry name" value="Periplasmic binding protein-like II"/>
    <property type="match status" value="1"/>
</dbReference>
<sequence>MTAWAICAVAIVGVATAFSIQAADEGEDIRANMTFIAPAGPGGGWDTFMREMQQADTTNNLVGNVQVVNVPGAAGTIGLGRLSTMEGNASTIMVTGTGLVAGVEQLDAPVSHDDVTPIARVVEEYDVVVVPADSPYNTLDDLVADWQEDPRSIVWTGGGSFDQLVVSEFAIAADVDPAQIAYLPNSGGGEATQSLITGTAQAATSGYRDVSDQIDAGRLKALGVAAPEPMEGVEEIPTLIDQGYDVDLANWRAVVAPPGITDEEREELTQLVRETIETPEWQDAVDRNSWAEAYMDGPEFDQFLKDERDRIAGLYQEMGM</sequence>
<dbReference type="Gene3D" id="3.40.190.150">
    <property type="entry name" value="Bordetella uptake gene, domain 1"/>
    <property type="match status" value="1"/>
</dbReference>
<protein>
    <submittedName>
        <fullName evidence="3">Tripartite tricarboxylate transporter substrate binding protein</fullName>
    </submittedName>
</protein>
<dbReference type="PIRSF" id="PIRSF017082">
    <property type="entry name" value="YflP"/>
    <property type="match status" value="1"/>
</dbReference>
<evidence type="ECO:0000313" key="3">
    <source>
        <dbReference type="EMBL" id="NKE10604.1"/>
    </source>
</evidence>
<dbReference type="PANTHER" id="PTHR42928:SF3">
    <property type="entry name" value="UPF0065 PROTEIN YFLP"/>
    <property type="match status" value="1"/>
</dbReference>